<protein>
    <recommendedName>
        <fullName evidence="4">PspA domain-containing protein</fullName>
    </recommendedName>
</protein>
<evidence type="ECO:0000313" key="3">
    <source>
        <dbReference type="Proteomes" id="UP000291591"/>
    </source>
</evidence>
<comment type="caution">
    <text evidence="2">The sequence shown here is derived from an EMBL/GenBank/DDBJ whole genome shotgun (WGS) entry which is preliminary data.</text>
</comment>
<feature type="compositionally biased region" description="Basic and acidic residues" evidence="1">
    <location>
        <begin position="79"/>
        <end position="97"/>
    </location>
</feature>
<dbReference type="EMBL" id="SHKL01000001">
    <property type="protein sequence ID" value="RZT84853.1"/>
    <property type="molecule type" value="Genomic_DNA"/>
</dbReference>
<dbReference type="OrthoDB" id="4377479at2"/>
<reference evidence="2 3" key="1">
    <citation type="submission" date="2019-02" db="EMBL/GenBank/DDBJ databases">
        <title>Sequencing the genomes of 1000 actinobacteria strains.</title>
        <authorList>
            <person name="Klenk H.-P."/>
        </authorList>
    </citation>
    <scope>NUCLEOTIDE SEQUENCE [LARGE SCALE GENOMIC DNA]</scope>
    <source>
        <strain evidence="2 3">DSM 45779</strain>
    </source>
</reference>
<accession>A0A4Q7UXD7</accession>
<evidence type="ECO:0000256" key="1">
    <source>
        <dbReference type="SAM" id="MobiDB-lite"/>
    </source>
</evidence>
<organism evidence="2 3">
    <name type="scientific">Pseudonocardia sediminis</name>
    <dbReference type="NCBI Taxonomy" id="1397368"/>
    <lineage>
        <taxon>Bacteria</taxon>
        <taxon>Bacillati</taxon>
        <taxon>Actinomycetota</taxon>
        <taxon>Actinomycetes</taxon>
        <taxon>Pseudonocardiales</taxon>
        <taxon>Pseudonocardiaceae</taxon>
        <taxon>Pseudonocardia</taxon>
    </lineage>
</organism>
<proteinExistence type="predicted"/>
<keyword evidence="3" id="KW-1185">Reference proteome</keyword>
<feature type="region of interest" description="Disordered" evidence="1">
    <location>
        <begin position="1"/>
        <end position="56"/>
    </location>
</feature>
<dbReference type="Proteomes" id="UP000291591">
    <property type="component" value="Unassembled WGS sequence"/>
</dbReference>
<evidence type="ECO:0008006" key="4">
    <source>
        <dbReference type="Google" id="ProtNLM"/>
    </source>
</evidence>
<feature type="compositionally biased region" description="Low complexity" evidence="1">
    <location>
        <begin position="32"/>
        <end position="46"/>
    </location>
</feature>
<name>A0A4Q7UXD7_PSEST</name>
<dbReference type="AlphaFoldDB" id="A0A4Q7UXD7"/>
<sequence>MPDPASGEPEPAATEPEDHSHDLPPASPAQELTPADLTPPDATPAPDYDEHGTPSLDYVRDKIEGRYATSLGAGELAEDTDRVRDQEEQVAERDRKAADRLAEIRRSLG</sequence>
<gene>
    <name evidence="2" type="ORF">EV383_1709</name>
</gene>
<feature type="region of interest" description="Disordered" evidence="1">
    <location>
        <begin position="70"/>
        <end position="97"/>
    </location>
</feature>
<dbReference type="RefSeq" id="WP_130289400.1">
    <property type="nucleotide sequence ID" value="NZ_SHKL01000001.1"/>
</dbReference>
<evidence type="ECO:0000313" key="2">
    <source>
        <dbReference type="EMBL" id="RZT84853.1"/>
    </source>
</evidence>